<keyword evidence="3" id="KW-1185">Reference proteome</keyword>
<proteinExistence type="predicted"/>
<name>A0A9P6HGA3_9AGAM</name>
<feature type="compositionally biased region" description="Polar residues" evidence="1">
    <location>
        <begin position="60"/>
        <end position="75"/>
    </location>
</feature>
<evidence type="ECO:0000313" key="3">
    <source>
        <dbReference type="Proteomes" id="UP000736335"/>
    </source>
</evidence>
<protein>
    <submittedName>
        <fullName evidence="2">Uncharacterized protein</fullName>
    </submittedName>
</protein>
<dbReference type="Proteomes" id="UP000736335">
    <property type="component" value="Unassembled WGS sequence"/>
</dbReference>
<feature type="region of interest" description="Disordered" evidence="1">
    <location>
        <begin position="28"/>
        <end position="75"/>
    </location>
</feature>
<evidence type="ECO:0000256" key="1">
    <source>
        <dbReference type="SAM" id="MobiDB-lite"/>
    </source>
</evidence>
<reference evidence="2" key="2">
    <citation type="submission" date="2020-11" db="EMBL/GenBank/DDBJ databases">
        <authorList>
            <consortium name="DOE Joint Genome Institute"/>
            <person name="Kuo A."/>
            <person name="Miyauchi S."/>
            <person name="Kiss E."/>
            <person name="Drula E."/>
            <person name="Kohler A."/>
            <person name="Sanchez-Garcia M."/>
            <person name="Andreopoulos B."/>
            <person name="Barry K.W."/>
            <person name="Bonito G."/>
            <person name="Buee M."/>
            <person name="Carver A."/>
            <person name="Chen C."/>
            <person name="Cichocki N."/>
            <person name="Clum A."/>
            <person name="Culley D."/>
            <person name="Crous P.W."/>
            <person name="Fauchery L."/>
            <person name="Girlanda M."/>
            <person name="Hayes R."/>
            <person name="Keri Z."/>
            <person name="Labutti K."/>
            <person name="Lipzen A."/>
            <person name="Lombard V."/>
            <person name="Magnuson J."/>
            <person name="Maillard F."/>
            <person name="Morin E."/>
            <person name="Murat C."/>
            <person name="Nolan M."/>
            <person name="Ohm R."/>
            <person name="Pangilinan J."/>
            <person name="Pereira M."/>
            <person name="Perotto S."/>
            <person name="Peter M."/>
            <person name="Riley R."/>
            <person name="Sitrit Y."/>
            <person name="Stielow B."/>
            <person name="Szollosi G."/>
            <person name="Zifcakova L."/>
            <person name="Stursova M."/>
            <person name="Spatafora J.W."/>
            <person name="Tedersoo L."/>
            <person name="Vaario L.-M."/>
            <person name="Yamada A."/>
            <person name="Yan M."/>
            <person name="Wang P."/>
            <person name="Xu J."/>
            <person name="Bruns T."/>
            <person name="Baldrian P."/>
            <person name="Vilgalys R."/>
            <person name="Henrissat B."/>
            <person name="Grigoriev I.V."/>
            <person name="Hibbett D."/>
            <person name="Nagy L.G."/>
            <person name="Martin F.M."/>
        </authorList>
    </citation>
    <scope>NUCLEOTIDE SEQUENCE</scope>
    <source>
        <strain evidence="2">UH-Tt-Lm1</strain>
    </source>
</reference>
<comment type="caution">
    <text evidence="2">The sequence shown here is derived from an EMBL/GenBank/DDBJ whole genome shotgun (WGS) entry which is preliminary data.</text>
</comment>
<dbReference type="EMBL" id="WIUZ02000007">
    <property type="protein sequence ID" value="KAF9785303.1"/>
    <property type="molecule type" value="Genomic_DNA"/>
</dbReference>
<sequence length="253" mass="27972">MTGFPHGFYPNGFGYFVDTNGNLVFYHDPTQTQGSSGSNTTSNSYNQASVDVGGCKPPGQYSQGIENTPSPEGSMVQQGVLDFPQTLFLLPPRGDLVPQMRYGMRTNKKGGFCPAPPITFAVGNQSGILLQDAIDERFEGLLARDDGMFVGCRSTAISFRIQLPSQWPGLQPWTCHINTLDWKKSRGAITRSKLTYKIAKAVNSFIEVNQGMDTAEEDWRVGVGHIELKDLILDRIDQVSKGSWQPQIYVMRP</sequence>
<reference evidence="2" key="1">
    <citation type="journal article" date="2020" name="Nat. Commun.">
        <title>Large-scale genome sequencing of mycorrhizal fungi provides insights into the early evolution of symbiotic traits.</title>
        <authorList>
            <person name="Miyauchi S."/>
            <person name="Kiss E."/>
            <person name="Kuo A."/>
            <person name="Drula E."/>
            <person name="Kohler A."/>
            <person name="Sanchez-Garcia M."/>
            <person name="Morin E."/>
            <person name="Andreopoulos B."/>
            <person name="Barry K.W."/>
            <person name="Bonito G."/>
            <person name="Buee M."/>
            <person name="Carver A."/>
            <person name="Chen C."/>
            <person name="Cichocki N."/>
            <person name="Clum A."/>
            <person name="Culley D."/>
            <person name="Crous P.W."/>
            <person name="Fauchery L."/>
            <person name="Girlanda M."/>
            <person name="Hayes R.D."/>
            <person name="Keri Z."/>
            <person name="LaButti K."/>
            <person name="Lipzen A."/>
            <person name="Lombard V."/>
            <person name="Magnuson J."/>
            <person name="Maillard F."/>
            <person name="Murat C."/>
            <person name="Nolan M."/>
            <person name="Ohm R.A."/>
            <person name="Pangilinan J."/>
            <person name="Pereira M.F."/>
            <person name="Perotto S."/>
            <person name="Peter M."/>
            <person name="Pfister S."/>
            <person name="Riley R."/>
            <person name="Sitrit Y."/>
            <person name="Stielow J.B."/>
            <person name="Szollosi G."/>
            <person name="Zifcakova L."/>
            <person name="Stursova M."/>
            <person name="Spatafora J.W."/>
            <person name="Tedersoo L."/>
            <person name="Vaario L.M."/>
            <person name="Yamada A."/>
            <person name="Yan M."/>
            <person name="Wang P."/>
            <person name="Xu J."/>
            <person name="Bruns T."/>
            <person name="Baldrian P."/>
            <person name="Vilgalys R."/>
            <person name="Dunand C."/>
            <person name="Henrissat B."/>
            <person name="Grigoriev I.V."/>
            <person name="Hibbett D."/>
            <person name="Nagy L.G."/>
            <person name="Martin F.M."/>
        </authorList>
    </citation>
    <scope>NUCLEOTIDE SEQUENCE</scope>
    <source>
        <strain evidence="2">UH-Tt-Lm1</strain>
    </source>
</reference>
<feature type="compositionally biased region" description="Low complexity" evidence="1">
    <location>
        <begin position="30"/>
        <end position="44"/>
    </location>
</feature>
<accession>A0A9P6HGA3</accession>
<evidence type="ECO:0000313" key="2">
    <source>
        <dbReference type="EMBL" id="KAF9785303.1"/>
    </source>
</evidence>
<organism evidence="2 3">
    <name type="scientific">Thelephora terrestris</name>
    <dbReference type="NCBI Taxonomy" id="56493"/>
    <lineage>
        <taxon>Eukaryota</taxon>
        <taxon>Fungi</taxon>
        <taxon>Dikarya</taxon>
        <taxon>Basidiomycota</taxon>
        <taxon>Agaricomycotina</taxon>
        <taxon>Agaricomycetes</taxon>
        <taxon>Thelephorales</taxon>
        <taxon>Thelephoraceae</taxon>
        <taxon>Thelephora</taxon>
    </lineage>
</organism>
<dbReference type="AlphaFoldDB" id="A0A9P6HGA3"/>
<dbReference type="OrthoDB" id="3269405at2759"/>
<gene>
    <name evidence="2" type="ORF">BJ322DRAFT_822813</name>
</gene>